<organism evidence="1 2">
    <name type="scientific">Oesophagostomum dentatum</name>
    <name type="common">Nodular worm</name>
    <dbReference type="NCBI Taxonomy" id="61180"/>
    <lineage>
        <taxon>Eukaryota</taxon>
        <taxon>Metazoa</taxon>
        <taxon>Ecdysozoa</taxon>
        <taxon>Nematoda</taxon>
        <taxon>Chromadorea</taxon>
        <taxon>Rhabditida</taxon>
        <taxon>Rhabditina</taxon>
        <taxon>Rhabditomorpha</taxon>
        <taxon>Strongyloidea</taxon>
        <taxon>Strongylidae</taxon>
        <taxon>Oesophagostomum</taxon>
    </lineage>
</organism>
<proteinExistence type="predicted"/>
<keyword evidence="2" id="KW-1185">Reference proteome</keyword>
<evidence type="ECO:0000313" key="1">
    <source>
        <dbReference type="EMBL" id="KHJ90229.1"/>
    </source>
</evidence>
<accession>A0A0B1SZ30</accession>
<gene>
    <name evidence="1" type="ORF">OESDEN_09931</name>
</gene>
<reference evidence="1 2" key="1">
    <citation type="submission" date="2014-03" db="EMBL/GenBank/DDBJ databases">
        <title>Draft genome of the hookworm Oesophagostomum dentatum.</title>
        <authorList>
            <person name="Mitreva M."/>
        </authorList>
    </citation>
    <scope>NUCLEOTIDE SEQUENCE [LARGE SCALE GENOMIC DNA]</scope>
    <source>
        <strain evidence="1 2">OD-Hann</strain>
    </source>
</reference>
<dbReference type="Proteomes" id="UP000053660">
    <property type="component" value="Unassembled WGS sequence"/>
</dbReference>
<sequence length="40" mass="4742">MVKVESTYRRRQEWDCSLEAAVSKEIQDKCGSSCRLRVFF</sequence>
<name>A0A0B1SZ30_OESDE</name>
<protein>
    <submittedName>
        <fullName evidence="1">Uncharacterized protein</fullName>
    </submittedName>
</protein>
<dbReference type="AlphaFoldDB" id="A0A0B1SZ30"/>
<dbReference type="EMBL" id="KN553244">
    <property type="protein sequence ID" value="KHJ90229.1"/>
    <property type="molecule type" value="Genomic_DNA"/>
</dbReference>
<evidence type="ECO:0000313" key="2">
    <source>
        <dbReference type="Proteomes" id="UP000053660"/>
    </source>
</evidence>